<reference evidence="2 3" key="1">
    <citation type="submission" date="2020-08" db="EMBL/GenBank/DDBJ databases">
        <title>The Agave Microbiome: Exploring the role of microbial communities in plant adaptations to desert environments.</title>
        <authorList>
            <person name="Partida-Martinez L.P."/>
        </authorList>
    </citation>
    <scope>NUCLEOTIDE SEQUENCE [LARGE SCALE GENOMIC DNA]</scope>
    <source>
        <strain evidence="2 3">AS2.23</strain>
    </source>
</reference>
<proteinExistence type="predicted"/>
<name>A0A7W4XY40_KINRA</name>
<dbReference type="Proteomes" id="UP000533269">
    <property type="component" value="Unassembled WGS sequence"/>
</dbReference>
<protein>
    <submittedName>
        <fullName evidence="2">Septal ring factor EnvC (AmiA/AmiB activator)</fullName>
    </submittedName>
</protein>
<accession>A0A7W4XY40</accession>
<dbReference type="OMA" id="ALDQCWD"/>
<feature type="compositionally biased region" description="Basic and acidic residues" evidence="1">
    <location>
        <begin position="68"/>
        <end position="81"/>
    </location>
</feature>
<comment type="caution">
    <text evidence="2">The sequence shown here is derived from an EMBL/GenBank/DDBJ whole genome shotgun (WGS) entry which is preliminary data.</text>
</comment>
<dbReference type="AlphaFoldDB" id="A0A7W4XY40"/>
<dbReference type="RefSeq" id="WP_012085989.1">
    <property type="nucleotide sequence ID" value="NZ_JACHVY010000003.1"/>
</dbReference>
<organism evidence="2 3">
    <name type="scientific">Kineococcus radiotolerans</name>
    <dbReference type="NCBI Taxonomy" id="131568"/>
    <lineage>
        <taxon>Bacteria</taxon>
        <taxon>Bacillati</taxon>
        <taxon>Actinomycetota</taxon>
        <taxon>Actinomycetes</taxon>
        <taxon>Kineosporiales</taxon>
        <taxon>Kineosporiaceae</taxon>
        <taxon>Kineococcus</taxon>
    </lineage>
</organism>
<dbReference type="InterPro" id="IPR020311">
    <property type="entry name" value="Uncharacterised_Rv0898c"/>
</dbReference>
<evidence type="ECO:0000313" key="3">
    <source>
        <dbReference type="Proteomes" id="UP000533269"/>
    </source>
</evidence>
<dbReference type="EMBL" id="JACHVY010000003">
    <property type="protein sequence ID" value="MBB2902598.1"/>
    <property type="molecule type" value="Genomic_DNA"/>
</dbReference>
<evidence type="ECO:0000256" key="1">
    <source>
        <dbReference type="SAM" id="MobiDB-lite"/>
    </source>
</evidence>
<dbReference type="Pfam" id="PF10944">
    <property type="entry name" value="DUF2630"/>
    <property type="match status" value="1"/>
</dbReference>
<feature type="region of interest" description="Disordered" evidence="1">
    <location>
        <begin position="56"/>
        <end position="81"/>
    </location>
</feature>
<reference evidence="2 3" key="2">
    <citation type="submission" date="2020-08" db="EMBL/GenBank/DDBJ databases">
        <authorList>
            <person name="Partida-Martinez L."/>
            <person name="Huntemann M."/>
            <person name="Clum A."/>
            <person name="Wang J."/>
            <person name="Palaniappan K."/>
            <person name="Ritter S."/>
            <person name="Chen I.-M."/>
            <person name="Stamatis D."/>
            <person name="Reddy T."/>
            <person name="O'Malley R."/>
            <person name="Daum C."/>
            <person name="Shapiro N."/>
            <person name="Ivanova N."/>
            <person name="Kyrpides N."/>
            <person name="Woyke T."/>
        </authorList>
    </citation>
    <scope>NUCLEOTIDE SEQUENCE [LARGE SCALE GENOMIC DNA]</scope>
    <source>
        <strain evidence="2 3">AS2.23</strain>
    </source>
</reference>
<evidence type="ECO:0000313" key="2">
    <source>
        <dbReference type="EMBL" id="MBB2902598.1"/>
    </source>
</evidence>
<gene>
    <name evidence="2" type="ORF">FHR75_003429</name>
</gene>
<sequence>MDDKTIHQHINELVEEEHRLRQALQDGELSASEEHAKLKAAEEALDQAWDLLRQREARRNAGENPDEAQERPVDEVEHYRQ</sequence>